<dbReference type="Gene3D" id="3.40.50.150">
    <property type="entry name" value="Vaccinia Virus protein VP39"/>
    <property type="match status" value="1"/>
</dbReference>
<evidence type="ECO:0000313" key="2">
    <source>
        <dbReference type="EMBL" id="CAA9510796.1"/>
    </source>
</evidence>
<organism evidence="2">
    <name type="scientific">uncultured Solirubrobacterales bacterium</name>
    <dbReference type="NCBI Taxonomy" id="768556"/>
    <lineage>
        <taxon>Bacteria</taxon>
        <taxon>Bacillati</taxon>
        <taxon>Actinomycetota</taxon>
        <taxon>Thermoleophilia</taxon>
        <taxon>Solirubrobacterales</taxon>
        <taxon>environmental samples</taxon>
    </lineage>
</organism>
<protein>
    <recommendedName>
        <fullName evidence="1">Methyltransferase type 11 domain-containing protein</fullName>
    </recommendedName>
</protein>
<dbReference type="EMBL" id="CADCVV010000156">
    <property type="protein sequence ID" value="CAA9510796.1"/>
    <property type="molecule type" value="Genomic_DNA"/>
</dbReference>
<dbReference type="CDD" id="cd02440">
    <property type="entry name" value="AdoMet_MTases"/>
    <property type="match status" value="1"/>
</dbReference>
<feature type="domain" description="Methyltransferase type 11" evidence="1">
    <location>
        <begin position="47"/>
        <end position="137"/>
    </location>
</feature>
<evidence type="ECO:0000259" key="1">
    <source>
        <dbReference type="Pfam" id="PF08241"/>
    </source>
</evidence>
<dbReference type="GO" id="GO:0008757">
    <property type="term" value="F:S-adenosylmethionine-dependent methyltransferase activity"/>
    <property type="evidence" value="ECO:0007669"/>
    <property type="project" value="InterPro"/>
</dbReference>
<name>A0A6J4T1N2_9ACTN</name>
<dbReference type="InterPro" id="IPR029063">
    <property type="entry name" value="SAM-dependent_MTases_sf"/>
</dbReference>
<accession>A0A6J4T1N2</accession>
<proteinExistence type="predicted"/>
<dbReference type="AlphaFoldDB" id="A0A6J4T1N2"/>
<dbReference type="InterPro" id="IPR013216">
    <property type="entry name" value="Methyltransf_11"/>
</dbReference>
<dbReference type="PANTHER" id="PTHR43591">
    <property type="entry name" value="METHYLTRANSFERASE"/>
    <property type="match status" value="1"/>
</dbReference>
<gene>
    <name evidence="2" type="ORF">AVDCRST_MAG17-1966</name>
</gene>
<reference evidence="2" key="1">
    <citation type="submission" date="2020-02" db="EMBL/GenBank/DDBJ databases">
        <authorList>
            <person name="Meier V. D."/>
        </authorList>
    </citation>
    <scope>NUCLEOTIDE SEQUENCE</scope>
    <source>
        <strain evidence="2">AVDCRST_MAG17</strain>
    </source>
</reference>
<dbReference type="PANTHER" id="PTHR43591:SF24">
    <property type="entry name" value="2-METHOXY-6-POLYPRENYL-1,4-BENZOQUINOL METHYLASE, MITOCHONDRIAL"/>
    <property type="match status" value="1"/>
</dbReference>
<dbReference type="SUPFAM" id="SSF53335">
    <property type="entry name" value="S-adenosyl-L-methionine-dependent methyltransferases"/>
    <property type="match status" value="1"/>
</dbReference>
<sequence>MTDLSQLKDGTRQMWSRGDYGRLAQRLESAAREVVDGCAISAGQEVLDVAAGNGNAAVLAAREGAAVVASDLTPAMVELGRMRTEGEELDVEWVVADAEELPFADERFDCATSVFGAMFAPRPDVVAHELFRVVRPGNTVGMANWTPDGFNGRFFALANRYAPPPPEDVPRPVDWGREEVVRERFADLAGSILVEPRFVRWSFADPDEASRFFQETAGPSVTLAGMLDDEARGRLHADFTELVEQFNSASDGSVEIDAEYLLVVARRRG</sequence>
<dbReference type="Pfam" id="PF08241">
    <property type="entry name" value="Methyltransf_11"/>
    <property type="match status" value="1"/>
</dbReference>